<evidence type="ECO:0000256" key="8">
    <source>
        <dbReference type="PIRSR" id="PIRSR005091-3"/>
    </source>
</evidence>
<feature type="domain" description="Sulfatase N-terminal" evidence="10">
    <location>
        <begin position="278"/>
        <end position="556"/>
    </location>
</feature>
<dbReference type="RefSeq" id="WP_123204044.1">
    <property type="nucleotide sequence ID" value="NZ_RBEE01000002.1"/>
</dbReference>
<reference evidence="11 12" key="1">
    <citation type="submission" date="2018-10" db="EMBL/GenBank/DDBJ databases">
        <title>Genome sequencing of Pedobacter jejuensis TNB23.</title>
        <authorList>
            <person name="Cho Y.-J."/>
            <person name="Cho A."/>
            <person name="Kim O.-S."/>
        </authorList>
    </citation>
    <scope>NUCLEOTIDE SEQUENCE [LARGE SCALE GENOMIC DNA]</scope>
    <source>
        <strain evidence="11 12">TNB23</strain>
    </source>
</reference>
<feature type="binding site" evidence="8">
    <location>
        <position position="286"/>
    </location>
    <ligand>
        <name>Mn(2+)</name>
        <dbReference type="ChEBI" id="CHEBI:29035"/>
    </ligand>
</feature>
<evidence type="ECO:0000256" key="2">
    <source>
        <dbReference type="ARBA" id="ARBA00022475"/>
    </source>
</evidence>
<evidence type="ECO:0000256" key="1">
    <source>
        <dbReference type="ARBA" id="ARBA00004651"/>
    </source>
</evidence>
<keyword evidence="12" id="KW-1185">Reference proteome</keyword>
<evidence type="ECO:0000313" key="12">
    <source>
        <dbReference type="Proteomes" id="UP000274046"/>
    </source>
</evidence>
<dbReference type="Pfam" id="PF00884">
    <property type="entry name" value="Sulfatase"/>
    <property type="match status" value="1"/>
</dbReference>
<feature type="transmembrane region" description="Helical" evidence="9">
    <location>
        <begin position="180"/>
        <end position="200"/>
    </location>
</feature>
<sequence length="648" mass="74785">MKKLFKGRFALYFAFLTFFIIFSFTVRTLLFISACHHTDFTLFEIVKIFGIGLFFDIGTGLIIALPYALFLLFVSDKLYRKKWNKIFTPIILFIFIVITLFSFFAELTFWQEFESRFNFIAVDYLIYTYEVIHNINESYPIPLLLAAILIIAFVITYGLYKLKIFSQTFESASTKKSRSVPSITLIVFAVAFIIFVKNSWAEQGNNHYTNELSKAGTYSFFAAFKNNELNYQDFYSQVDDKMAFEIIRNQLKESNSSFINSGKSIKRIISSKNKAYKPNVITITIESLSADFLAHYGNTQHLTPFLDSSANQSVFFSNMYATGTRTVRGMEALTLCIPPTPGSSIVRRMDNEHLFTVGHVFKNQGYTNTFFYGGDGYFDNMNHFFGNNGYNIVDRGRKLLNETYDGSRTMIQDKDVTFENAWGICDEDIFNVVVKDADEKYKHHQLFNNFIMTTSNHRPYTFPANKINLAQGTREAAVRYTDYAIEKFIEKIKNKPWFENTVIVIVADHCASSAGKNEIDISKYQIPCMILNLKNTANTNINKMTSQIDVFPTLWGFIGWNYTNDFFGKNVLDSNYKPRVVLGTYQKLAYMQNDSLVILSPQRKIESYLYDKSKNEQRKANFSKEFTNKAIANYQTAYELFKNGGLKE</sequence>
<proteinExistence type="predicted"/>
<dbReference type="InterPro" id="IPR000917">
    <property type="entry name" value="Sulfatase_N"/>
</dbReference>
<dbReference type="SUPFAM" id="SSF53649">
    <property type="entry name" value="Alkaline phosphatase-like"/>
    <property type="match status" value="1"/>
</dbReference>
<feature type="binding site" evidence="7">
    <location>
        <position position="457"/>
    </location>
    <ligand>
        <name>substrate</name>
    </ligand>
</feature>
<feature type="active site" evidence="6">
    <location>
        <position position="326"/>
    </location>
</feature>
<dbReference type="Gene3D" id="3.40.720.10">
    <property type="entry name" value="Alkaline Phosphatase, subunit A"/>
    <property type="match status" value="1"/>
</dbReference>
<feature type="transmembrane region" description="Helical" evidence="9">
    <location>
        <begin position="9"/>
        <end position="33"/>
    </location>
</feature>
<dbReference type="InterPro" id="IPR017850">
    <property type="entry name" value="Alkaline_phosphatase_core_sf"/>
</dbReference>
<feature type="transmembrane region" description="Helical" evidence="9">
    <location>
        <begin position="86"/>
        <end position="105"/>
    </location>
</feature>
<comment type="caution">
    <text evidence="11">The sequence shown here is derived from an EMBL/GenBank/DDBJ whole genome shotgun (WGS) entry which is preliminary data.</text>
</comment>
<keyword evidence="2" id="KW-1003">Cell membrane</keyword>
<keyword evidence="7" id="KW-0479">Metal-binding</keyword>
<feature type="transmembrane region" description="Helical" evidence="9">
    <location>
        <begin position="45"/>
        <end position="74"/>
    </location>
</feature>
<feature type="transmembrane region" description="Helical" evidence="9">
    <location>
        <begin position="139"/>
        <end position="160"/>
    </location>
</feature>
<feature type="binding site" evidence="8">
    <location>
        <position position="509"/>
    </location>
    <ligand>
        <name>Mn(2+)</name>
        <dbReference type="ChEBI" id="CHEBI:29035"/>
    </ligand>
</feature>
<dbReference type="Proteomes" id="UP000274046">
    <property type="component" value="Unassembled WGS sequence"/>
</dbReference>
<dbReference type="GO" id="GO:0046872">
    <property type="term" value="F:metal ion binding"/>
    <property type="evidence" value="ECO:0007669"/>
    <property type="project" value="UniProtKB-KW"/>
</dbReference>
<gene>
    <name evidence="11" type="ORF">D7004_01190</name>
</gene>
<evidence type="ECO:0000256" key="9">
    <source>
        <dbReference type="SAM" id="Phobius"/>
    </source>
</evidence>
<keyword evidence="3 9" id="KW-0812">Transmembrane</keyword>
<dbReference type="InterPro" id="IPR050448">
    <property type="entry name" value="OpgB/LTA_synthase_biosynth"/>
</dbReference>
<dbReference type="GO" id="GO:0005886">
    <property type="term" value="C:plasma membrane"/>
    <property type="evidence" value="ECO:0007669"/>
    <property type="project" value="UniProtKB-SubCell"/>
</dbReference>
<keyword evidence="4 9" id="KW-1133">Transmembrane helix</keyword>
<keyword evidence="5 9" id="KW-0472">Membrane</keyword>
<feature type="binding site" evidence="8">
    <location>
        <position position="508"/>
    </location>
    <ligand>
        <name>Mn(2+)</name>
        <dbReference type="ChEBI" id="CHEBI:29035"/>
    </ligand>
</feature>
<dbReference type="PANTHER" id="PTHR47371">
    <property type="entry name" value="LIPOTEICHOIC ACID SYNTHASE"/>
    <property type="match status" value="1"/>
</dbReference>
<evidence type="ECO:0000256" key="6">
    <source>
        <dbReference type="PIRSR" id="PIRSR005091-1"/>
    </source>
</evidence>
<dbReference type="PANTHER" id="PTHR47371:SF3">
    <property type="entry name" value="PHOSPHOGLYCEROL TRANSFERASE I"/>
    <property type="match status" value="1"/>
</dbReference>
<accession>A0A3N0C2M7</accession>
<evidence type="ECO:0000256" key="5">
    <source>
        <dbReference type="ARBA" id="ARBA00023136"/>
    </source>
</evidence>
<dbReference type="InterPro" id="IPR012160">
    <property type="entry name" value="LtaS-like"/>
</dbReference>
<protein>
    <submittedName>
        <fullName evidence="11">Alkaline phosphatase family protein</fullName>
    </submittedName>
</protein>
<dbReference type="CDD" id="cd16015">
    <property type="entry name" value="LTA_synthase"/>
    <property type="match status" value="1"/>
</dbReference>
<evidence type="ECO:0000256" key="3">
    <source>
        <dbReference type="ARBA" id="ARBA00022692"/>
    </source>
</evidence>
<dbReference type="Gene3D" id="3.30.1120.80">
    <property type="match status" value="1"/>
</dbReference>
<dbReference type="PIRSF" id="PIRSF005091">
    <property type="entry name" value="Mmb_sulf_HI1246"/>
    <property type="match status" value="1"/>
</dbReference>
<organism evidence="11 12">
    <name type="scientific">Pedobacter jejuensis</name>
    <dbReference type="NCBI Taxonomy" id="1268550"/>
    <lineage>
        <taxon>Bacteria</taxon>
        <taxon>Pseudomonadati</taxon>
        <taxon>Bacteroidota</taxon>
        <taxon>Sphingobacteriia</taxon>
        <taxon>Sphingobacteriales</taxon>
        <taxon>Sphingobacteriaceae</taxon>
        <taxon>Pedobacter</taxon>
    </lineage>
</organism>
<name>A0A3N0C2M7_9SPHI</name>
<keyword evidence="7" id="KW-0464">Manganese</keyword>
<dbReference type="OrthoDB" id="9777768at2"/>
<dbReference type="EMBL" id="RBEE01000002">
    <property type="protein sequence ID" value="RNL56533.1"/>
    <property type="molecule type" value="Genomic_DNA"/>
</dbReference>
<comment type="subcellular location">
    <subcellularLocation>
        <location evidence="1">Cell membrane</location>
        <topology evidence="1">Multi-pass membrane protein</topology>
    </subcellularLocation>
</comment>
<dbReference type="AlphaFoldDB" id="A0A3N0C2M7"/>
<evidence type="ECO:0000259" key="10">
    <source>
        <dbReference type="Pfam" id="PF00884"/>
    </source>
</evidence>
<evidence type="ECO:0000256" key="7">
    <source>
        <dbReference type="PIRSR" id="PIRSR005091-2"/>
    </source>
</evidence>
<evidence type="ECO:0000313" key="11">
    <source>
        <dbReference type="EMBL" id="RNL56533.1"/>
    </source>
</evidence>
<feature type="binding site" evidence="8">
    <location>
        <position position="326"/>
    </location>
    <ligand>
        <name>Mn(2+)</name>
        <dbReference type="ChEBI" id="CHEBI:29035"/>
    </ligand>
</feature>
<evidence type="ECO:0000256" key="4">
    <source>
        <dbReference type="ARBA" id="ARBA00022989"/>
    </source>
</evidence>